<dbReference type="AlphaFoldDB" id="A0A163BF58"/>
<dbReference type="Pfam" id="PF16787">
    <property type="entry name" value="NDC10_II"/>
    <property type="match status" value="2"/>
</dbReference>
<evidence type="ECO:0000313" key="2">
    <source>
        <dbReference type="EMBL" id="OAD81211.1"/>
    </source>
</evidence>
<keyword evidence="3" id="KW-1185">Reference proteome</keyword>
<dbReference type="Proteomes" id="UP000077315">
    <property type="component" value="Unassembled WGS sequence"/>
</dbReference>
<dbReference type="InterPro" id="IPR038279">
    <property type="entry name" value="Ndc10_dom2_sf"/>
</dbReference>
<reference evidence="3" key="1">
    <citation type="submission" date="2015-06" db="EMBL/GenBank/DDBJ databases">
        <title>Expansion of signal transduction pathways in fungi by whole-genome duplication.</title>
        <authorList>
            <consortium name="DOE Joint Genome Institute"/>
            <person name="Corrochano L.M."/>
            <person name="Kuo A."/>
            <person name="Marcet-Houben M."/>
            <person name="Polaino S."/>
            <person name="Salamov A."/>
            <person name="Villalobos J.M."/>
            <person name="Alvarez M.I."/>
            <person name="Avalos J."/>
            <person name="Benito E.P."/>
            <person name="Benoit I."/>
            <person name="Burger G."/>
            <person name="Camino L.P."/>
            <person name="Canovas D."/>
            <person name="Cerda-Olmedo E."/>
            <person name="Cheng J.-F."/>
            <person name="Dominguez A."/>
            <person name="Elias M."/>
            <person name="Eslava A.P."/>
            <person name="Glaser F."/>
            <person name="Grimwood J."/>
            <person name="Gutierrez G."/>
            <person name="Heitman J."/>
            <person name="Henrissat B."/>
            <person name="Iturriaga E.A."/>
            <person name="Lang B.F."/>
            <person name="Lavin J.L."/>
            <person name="Lee S."/>
            <person name="Li W."/>
            <person name="Lindquist E."/>
            <person name="Lopez-Garcia S."/>
            <person name="Luque E.M."/>
            <person name="Marcos A.T."/>
            <person name="Martin J."/>
            <person name="McCluskey K."/>
            <person name="Medina H.R."/>
            <person name="Miralles-Duran A."/>
            <person name="Miyazaki A."/>
            <person name="Munoz-Torres E."/>
            <person name="Oguiza J.A."/>
            <person name="Ohm R."/>
            <person name="Olmedo M."/>
            <person name="Orejas M."/>
            <person name="Ortiz-Castellanos L."/>
            <person name="Pisabarro A.G."/>
            <person name="Rodriguez-Romero J."/>
            <person name="Ruiz-Herrera J."/>
            <person name="Ruiz-Vazquez R."/>
            <person name="Sanz C."/>
            <person name="Schackwitz W."/>
            <person name="Schmutz J."/>
            <person name="Shahriari M."/>
            <person name="Shelest E."/>
            <person name="Silva-Franco F."/>
            <person name="Soanes D."/>
            <person name="Syed K."/>
            <person name="Tagua V.G."/>
            <person name="Talbot N.J."/>
            <person name="Thon M."/>
            <person name="De vries R.P."/>
            <person name="Wiebenga A."/>
            <person name="Yadav J.S."/>
            <person name="Braun E.L."/>
            <person name="Baker S."/>
            <person name="Garre V."/>
            <person name="Horwitz B."/>
            <person name="Torres-Martinez S."/>
            <person name="Idnurm A."/>
            <person name="Herrera-Estrella A."/>
            <person name="Gabaldon T."/>
            <person name="Grigoriev I.V."/>
        </authorList>
    </citation>
    <scope>NUCLEOTIDE SEQUENCE [LARGE SCALE GENOMIC DNA]</scope>
    <source>
        <strain evidence="3">NRRL 1555(-)</strain>
    </source>
</reference>
<feature type="domain" description="Ndc10" evidence="1">
    <location>
        <begin position="3"/>
        <end position="78"/>
    </location>
</feature>
<evidence type="ECO:0000313" key="3">
    <source>
        <dbReference type="Proteomes" id="UP000077315"/>
    </source>
</evidence>
<dbReference type="InterPro" id="IPR031872">
    <property type="entry name" value="NDC10_II"/>
</dbReference>
<dbReference type="STRING" id="763407.A0A163BF58"/>
<accession>A0A163BF58</accession>
<dbReference type="InParanoid" id="A0A163BF58"/>
<name>A0A163BF58_PHYB8</name>
<protein>
    <recommendedName>
        <fullName evidence="1">Ndc10 domain-containing protein</fullName>
    </recommendedName>
</protein>
<dbReference type="EMBL" id="KV440971">
    <property type="protein sequence ID" value="OAD81211.1"/>
    <property type="molecule type" value="Genomic_DNA"/>
</dbReference>
<sequence length="205" mass="23361">ILHGKSARKAEFANLQTVMLDREGPFECPAFVLVLKQGKTNQFGRIELAACLRNSKVEICPFMALRCYFFWRWHIDGEQEMPYSPHLEAINRAFKTCRIVSTAKIDAAHGSSARMADMSACQQTAAAHAFLELLKQLRITFLQDSVLMMSKTPGHPLWQHGVFHDPEYIEFKRSVEPCVETDVKPTDILLQRALPLITRKLADMQ</sequence>
<dbReference type="Gene3D" id="1.10.443.20">
    <property type="entry name" value="Centromere DNA-binding protein complex CBF3 subunit, domain 2"/>
    <property type="match status" value="2"/>
</dbReference>
<evidence type="ECO:0000259" key="1">
    <source>
        <dbReference type="Pfam" id="PF16787"/>
    </source>
</evidence>
<proteinExistence type="predicted"/>
<feature type="domain" description="Ndc10" evidence="1">
    <location>
        <begin position="113"/>
        <end position="168"/>
    </location>
</feature>
<feature type="non-terminal residue" evidence="2">
    <location>
        <position position="1"/>
    </location>
</feature>
<feature type="non-terminal residue" evidence="2">
    <location>
        <position position="205"/>
    </location>
</feature>
<dbReference type="OrthoDB" id="2288163at2759"/>
<organism evidence="2 3">
    <name type="scientific">Phycomyces blakesleeanus (strain ATCC 8743b / DSM 1359 / FGSC 10004 / NBRC 33097 / NRRL 1555)</name>
    <dbReference type="NCBI Taxonomy" id="763407"/>
    <lineage>
        <taxon>Eukaryota</taxon>
        <taxon>Fungi</taxon>
        <taxon>Fungi incertae sedis</taxon>
        <taxon>Mucoromycota</taxon>
        <taxon>Mucoromycotina</taxon>
        <taxon>Mucoromycetes</taxon>
        <taxon>Mucorales</taxon>
        <taxon>Phycomycetaceae</taxon>
        <taxon>Phycomyces</taxon>
    </lineage>
</organism>
<dbReference type="VEuPathDB" id="FungiDB:PHYBLDRAFT_99792"/>
<dbReference type="GeneID" id="29005012"/>
<dbReference type="RefSeq" id="XP_018299251.1">
    <property type="nucleotide sequence ID" value="XM_018444107.1"/>
</dbReference>
<gene>
    <name evidence="2" type="ORF">PHYBLDRAFT_99792</name>
</gene>
<dbReference type="GO" id="GO:0003677">
    <property type="term" value="F:DNA binding"/>
    <property type="evidence" value="ECO:0007669"/>
    <property type="project" value="InterPro"/>
</dbReference>